<dbReference type="InterPro" id="IPR025501">
    <property type="entry name" value="MinD_FleN"/>
</dbReference>
<dbReference type="RefSeq" id="WP_102828665.1">
    <property type="nucleotide sequence ID" value="NZ_CP065721.1"/>
</dbReference>
<gene>
    <name evidence="4" type="ORF">CXK95_09440</name>
</gene>
<dbReference type="GO" id="GO:0051782">
    <property type="term" value="P:negative regulation of cell division"/>
    <property type="evidence" value="ECO:0007669"/>
    <property type="project" value="TreeGrafter"/>
</dbReference>
<reference evidence="4 5" key="1">
    <citation type="submission" date="2018-01" db="EMBL/GenBank/DDBJ databases">
        <title>Denitrification phenotypes of diverse strains of Pseudomonas stutzeri.</title>
        <authorList>
            <person name="Milligan D.A."/>
            <person name="Bergaust L."/>
            <person name="Bakken L.R."/>
            <person name="Frostegard A."/>
        </authorList>
    </citation>
    <scope>NUCLEOTIDE SEQUENCE [LARGE SCALE GENOMIC DNA]</scope>
    <source>
        <strain evidence="4 5">DSM 50238</strain>
    </source>
</reference>
<dbReference type="Pfam" id="PF13614">
    <property type="entry name" value="AAA_31"/>
    <property type="match status" value="1"/>
</dbReference>
<evidence type="ECO:0000256" key="1">
    <source>
        <dbReference type="ARBA" id="ARBA00022741"/>
    </source>
</evidence>
<accession>A0A8E2QFC6</accession>
<evidence type="ECO:0000313" key="4">
    <source>
        <dbReference type="EMBL" id="PNF76935.1"/>
    </source>
</evidence>
<evidence type="ECO:0000259" key="3">
    <source>
        <dbReference type="Pfam" id="PF13614"/>
    </source>
</evidence>
<dbReference type="AlphaFoldDB" id="A0A8E2QFC6"/>
<dbReference type="EMBL" id="POUK01000003">
    <property type="protein sequence ID" value="PNF76935.1"/>
    <property type="molecule type" value="Genomic_DNA"/>
</dbReference>
<comment type="caution">
    <text evidence="4">The sequence shown here is derived from an EMBL/GenBank/DDBJ whole genome shotgun (WGS) entry which is preliminary data.</text>
</comment>
<dbReference type="InterPro" id="IPR025669">
    <property type="entry name" value="AAA_dom"/>
</dbReference>
<keyword evidence="5" id="KW-1185">Reference proteome</keyword>
<name>A0A8E2QFC6_9GAMM</name>
<dbReference type="InterPro" id="IPR050625">
    <property type="entry name" value="ParA/MinD_ATPase"/>
</dbReference>
<evidence type="ECO:0000313" key="5">
    <source>
        <dbReference type="Proteomes" id="UP000235881"/>
    </source>
</evidence>
<dbReference type="Proteomes" id="UP000235881">
    <property type="component" value="Unassembled WGS sequence"/>
</dbReference>
<sequence>MNPVQVIAVAGGRGGSGKTNVAVNLALGLADLGRRTMVLDADLATANVHELLGLSPHRTLADVLRGHCSIEQVVLQLGGGIRILPGSCGDLDMTQLSLTQQAGLIHAVSDMQDAPDVLLIDTASGITESTLNFIHASRHVMVVVRDEPASINDAYSFIKLLNRNYGISRFHILASMVHSRYEGRALFNTLLKITDSALSVVLEYLGDIPFDENVRHAAKKRRAVYDAYPTSKSTSAYRKIANKIDNWLLPSNPTAHLEFFGDRLFCAPRARLAC</sequence>
<dbReference type="CDD" id="cd02038">
    <property type="entry name" value="FlhG-like"/>
    <property type="match status" value="1"/>
</dbReference>
<dbReference type="PIRSF" id="PIRSF003092">
    <property type="entry name" value="MinD"/>
    <property type="match status" value="1"/>
</dbReference>
<dbReference type="PANTHER" id="PTHR43384:SF4">
    <property type="entry name" value="CELLULOSE BIOSYNTHESIS PROTEIN BCSQ-RELATED"/>
    <property type="match status" value="1"/>
</dbReference>
<dbReference type="GO" id="GO:0016887">
    <property type="term" value="F:ATP hydrolysis activity"/>
    <property type="evidence" value="ECO:0007669"/>
    <property type="project" value="TreeGrafter"/>
</dbReference>
<evidence type="ECO:0000256" key="2">
    <source>
        <dbReference type="ARBA" id="ARBA00022840"/>
    </source>
</evidence>
<keyword evidence="2" id="KW-0067">ATP-binding</keyword>
<dbReference type="GO" id="GO:0005829">
    <property type="term" value="C:cytosol"/>
    <property type="evidence" value="ECO:0007669"/>
    <property type="project" value="TreeGrafter"/>
</dbReference>
<proteinExistence type="predicted"/>
<organism evidence="4 5">
    <name type="scientific">Stutzerimonas degradans</name>
    <dbReference type="NCBI Taxonomy" id="2968968"/>
    <lineage>
        <taxon>Bacteria</taxon>
        <taxon>Pseudomonadati</taxon>
        <taxon>Pseudomonadota</taxon>
        <taxon>Gammaproteobacteria</taxon>
        <taxon>Pseudomonadales</taxon>
        <taxon>Pseudomonadaceae</taxon>
        <taxon>Stutzerimonas</taxon>
    </lineage>
</organism>
<keyword evidence="1" id="KW-0547">Nucleotide-binding</keyword>
<feature type="domain" description="AAA" evidence="3">
    <location>
        <begin position="5"/>
        <end position="161"/>
    </location>
</feature>
<dbReference type="InterPro" id="IPR027417">
    <property type="entry name" value="P-loop_NTPase"/>
</dbReference>
<dbReference type="SUPFAM" id="SSF52540">
    <property type="entry name" value="P-loop containing nucleoside triphosphate hydrolases"/>
    <property type="match status" value="1"/>
</dbReference>
<dbReference type="GO" id="GO:0009898">
    <property type="term" value="C:cytoplasmic side of plasma membrane"/>
    <property type="evidence" value="ECO:0007669"/>
    <property type="project" value="TreeGrafter"/>
</dbReference>
<dbReference type="GO" id="GO:0005524">
    <property type="term" value="F:ATP binding"/>
    <property type="evidence" value="ECO:0007669"/>
    <property type="project" value="UniProtKB-KW"/>
</dbReference>
<dbReference type="Gene3D" id="3.40.50.300">
    <property type="entry name" value="P-loop containing nucleotide triphosphate hydrolases"/>
    <property type="match status" value="1"/>
</dbReference>
<dbReference type="InterPro" id="IPR033875">
    <property type="entry name" value="FlhG"/>
</dbReference>
<dbReference type="PANTHER" id="PTHR43384">
    <property type="entry name" value="SEPTUM SITE-DETERMINING PROTEIN MIND HOMOLOG, CHLOROPLASTIC-RELATED"/>
    <property type="match status" value="1"/>
</dbReference>
<protein>
    <submittedName>
        <fullName evidence="4">Cobyrinic acid a,c-diamide synthase</fullName>
    </submittedName>
</protein>